<reference evidence="2" key="1">
    <citation type="submission" date="2017-08" db="EMBL/GenBank/DDBJ databases">
        <title>A dynamic microbial community with high functional redundancy inhabits the cold, oxic subseafloor aquifer.</title>
        <authorList>
            <person name="Tully B.J."/>
            <person name="Wheat C.G."/>
            <person name="Glazer B.T."/>
            <person name="Huber J.A."/>
        </authorList>
    </citation>
    <scope>NUCLEOTIDE SEQUENCE [LARGE SCALE GENOMIC DNA]</scope>
</reference>
<accession>A0A2A4T3P7</accession>
<dbReference type="EMBL" id="NVSR01000045">
    <property type="protein sequence ID" value="PCI27931.1"/>
    <property type="molecule type" value="Genomic_DNA"/>
</dbReference>
<comment type="caution">
    <text evidence="1">The sequence shown here is derived from an EMBL/GenBank/DDBJ whole genome shotgun (WGS) entry which is preliminary data.</text>
</comment>
<evidence type="ECO:0000313" key="1">
    <source>
        <dbReference type="EMBL" id="PCI27931.1"/>
    </source>
</evidence>
<name>A0A2A4T3P7_9DELT</name>
<dbReference type="Proteomes" id="UP000218113">
    <property type="component" value="Unassembled WGS sequence"/>
</dbReference>
<dbReference type="AlphaFoldDB" id="A0A2A4T3P7"/>
<evidence type="ECO:0000313" key="2">
    <source>
        <dbReference type="Proteomes" id="UP000218113"/>
    </source>
</evidence>
<organism evidence="1 2">
    <name type="scientific">SAR324 cluster bacterium</name>
    <dbReference type="NCBI Taxonomy" id="2024889"/>
    <lineage>
        <taxon>Bacteria</taxon>
        <taxon>Deltaproteobacteria</taxon>
        <taxon>SAR324 cluster</taxon>
    </lineage>
</organism>
<sequence length="126" mass="14602">MKVSDTTSQRQYHFETFERLVKTESKVRIIEIEVKKASPNELQDIELPVSIERAAERRREALSDFFGASIDWRELRFVHFAKDGLIYINVIEKATGRVLRTITEQTLEKMSGDFKHITGNTINISS</sequence>
<gene>
    <name evidence="1" type="ORF">COB67_07500</name>
</gene>
<proteinExistence type="predicted"/>
<protein>
    <submittedName>
        <fullName evidence="1">Uncharacterized protein</fullName>
    </submittedName>
</protein>